<feature type="transmembrane region" description="Helical" evidence="5">
    <location>
        <begin position="141"/>
        <end position="161"/>
    </location>
</feature>
<gene>
    <name evidence="7" type="ORF">DSOUD_0796</name>
</gene>
<keyword evidence="3 5" id="KW-1133">Transmembrane helix</keyword>
<evidence type="ECO:0000256" key="3">
    <source>
        <dbReference type="ARBA" id="ARBA00022989"/>
    </source>
</evidence>
<dbReference type="Proteomes" id="UP000057158">
    <property type="component" value="Chromosome"/>
</dbReference>
<dbReference type="InterPro" id="IPR009915">
    <property type="entry name" value="NnrU_dom"/>
</dbReference>
<dbReference type="STRING" id="1603606.DSOUD_0796"/>
<dbReference type="KEGG" id="des:DSOUD_0796"/>
<evidence type="ECO:0000313" key="7">
    <source>
        <dbReference type="EMBL" id="ALC15583.1"/>
    </source>
</evidence>
<feature type="transmembrane region" description="Helical" evidence="5">
    <location>
        <begin position="74"/>
        <end position="94"/>
    </location>
</feature>
<evidence type="ECO:0000256" key="5">
    <source>
        <dbReference type="SAM" id="Phobius"/>
    </source>
</evidence>
<dbReference type="GO" id="GO:0016020">
    <property type="term" value="C:membrane"/>
    <property type="evidence" value="ECO:0007669"/>
    <property type="project" value="UniProtKB-SubCell"/>
</dbReference>
<dbReference type="OrthoDB" id="5293641at2"/>
<keyword evidence="8" id="KW-1185">Reference proteome</keyword>
<dbReference type="PATRIC" id="fig|1603606.3.peg.873"/>
<sequence length="225" mass="24588">MASASIFFWWLLFAGTHIGGSSPAVRTPLIRRLGLLGFKGIYTLIALATFIPLCSVYARHKHAGALLFVPDRTLLAATEALMLLALVVLAQGLATPGPLSTQAERDGRFTKEARGIQRVTRHPQNLAFVLFGFSHLLVNPFSADLIFFGGFVVFGIASAILQDRRQRISGIPEIRQYQAETSALPFAAIVTGRQRLAAKEYSRTALVAALLLFVALQIFHPRIFG</sequence>
<feature type="transmembrane region" description="Helical" evidence="5">
    <location>
        <begin position="36"/>
        <end position="58"/>
    </location>
</feature>
<feature type="domain" description="NnrU" evidence="6">
    <location>
        <begin position="10"/>
        <end position="225"/>
    </location>
</feature>
<feature type="transmembrane region" description="Helical" evidence="5">
    <location>
        <begin position="201"/>
        <end position="219"/>
    </location>
</feature>
<dbReference type="RefSeq" id="WP_053549777.1">
    <property type="nucleotide sequence ID" value="NZ_CP010802.1"/>
</dbReference>
<evidence type="ECO:0000256" key="2">
    <source>
        <dbReference type="ARBA" id="ARBA00022692"/>
    </source>
</evidence>
<accession>A0A0M3QF74</accession>
<dbReference type="Pfam" id="PF07298">
    <property type="entry name" value="NnrU"/>
    <property type="match status" value="1"/>
</dbReference>
<name>A0A0M3QF74_9BACT</name>
<evidence type="ECO:0000256" key="4">
    <source>
        <dbReference type="ARBA" id="ARBA00023136"/>
    </source>
</evidence>
<proteinExistence type="predicted"/>
<dbReference type="AlphaFoldDB" id="A0A0M3QF74"/>
<reference evidence="7 8" key="1">
    <citation type="submission" date="2015-07" db="EMBL/GenBank/DDBJ databases">
        <title>Isolation and Genomic Characterization of a Novel Halophilic Metal-Reducing Deltaproteobacterium from the Deep Subsurface.</title>
        <authorList>
            <person name="Badalamenti J.P."/>
            <person name="Summers Z.M."/>
            <person name="Gralnick J.A."/>
            <person name="Bond D.R."/>
        </authorList>
    </citation>
    <scope>NUCLEOTIDE SEQUENCE [LARGE SCALE GENOMIC DNA]</scope>
    <source>
        <strain evidence="7 8">WTL</strain>
    </source>
</reference>
<comment type="subcellular location">
    <subcellularLocation>
        <location evidence="1">Membrane</location>
        <topology evidence="1">Multi-pass membrane protein</topology>
    </subcellularLocation>
</comment>
<evidence type="ECO:0000313" key="8">
    <source>
        <dbReference type="Proteomes" id="UP000057158"/>
    </source>
</evidence>
<protein>
    <submittedName>
        <fullName evidence="7">Putative membrane protein</fullName>
    </submittedName>
</protein>
<evidence type="ECO:0000256" key="1">
    <source>
        <dbReference type="ARBA" id="ARBA00004141"/>
    </source>
</evidence>
<keyword evidence="4 5" id="KW-0472">Membrane</keyword>
<organism evidence="7 8">
    <name type="scientific">Desulfuromonas soudanensis</name>
    <dbReference type="NCBI Taxonomy" id="1603606"/>
    <lineage>
        <taxon>Bacteria</taxon>
        <taxon>Pseudomonadati</taxon>
        <taxon>Thermodesulfobacteriota</taxon>
        <taxon>Desulfuromonadia</taxon>
        <taxon>Desulfuromonadales</taxon>
        <taxon>Desulfuromonadaceae</taxon>
        <taxon>Desulfuromonas</taxon>
    </lineage>
</organism>
<dbReference type="EMBL" id="CP010802">
    <property type="protein sequence ID" value="ALC15583.1"/>
    <property type="molecule type" value="Genomic_DNA"/>
</dbReference>
<evidence type="ECO:0000259" key="6">
    <source>
        <dbReference type="Pfam" id="PF07298"/>
    </source>
</evidence>
<keyword evidence="2 5" id="KW-0812">Transmembrane</keyword>